<dbReference type="AlphaFoldDB" id="A0A9W8YJ76"/>
<feature type="repeat" description="RCC1" evidence="3">
    <location>
        <begin position="188"/>
        <end position="270"/>
    </location>
</feature>
<dbReference type="GO" id="GO:0005085">
    <property type="term" value="F:guanyl-nucleotide exchange factor activity"/>
    <property type="evidence" value="ECO:0007669"/>
    <property type="project" value="TreeGrafter"/>
</dbReference>
<feature type="region of interest" description="Disordered" evidence="4">
    <location>
        <begin position="1"/>
        <end position="54"/>
    </location>
</feature>
<dbReference type="InterPro" id="IPR051553">
    <property type="entry name" value="Ran_GTPase-activating"/>
</dbReference>
<dbReference type="Gene3D" id="2.130.10.30">
    <property type="entry name" value="Regulator of chromosome condensation 1/beta-lactamase-inhibitor protein II"/>
    <property type="match status" value="1"/>
</dbReference>
<feature type="compositionally biased region" description="Low complexity" evidence="4">
    <location>
        <begin position="1"/>
        <end position="15"/>
    </location>
</feature>
<name>A0A9W8YJ76_9PEZI</name>
<gene>
    <name evidence="6" type="ORF">N0V93_009040</name>
</gene>
<keyword evidence="7" id="KW-1185">Reference proteome</keyword>
<evidence type="ECO:0000313" key="7">
    <source>
        <dbReference type="Proteomes" id="UP001140453"/>
    </source>
</evidence>
<evidence type="ECO:0000256" key="1">
    <source>
        <dbReference type="ARBA" id="ARBA00022658"/>
    </source>
</evidence>
<dbReference type="PROSITE" id="PS50012">
    <property type="entry name" value="RCC1_3"/>
    <property type="match status" value="6"/>
</dbReference>
<protein>
    <recommendedName>
        <fullName evidence="5">RCC1-like domain-containing protein</fullName>
    </recommendedName>
</protein>
<dbReference type="InterPro" id="IPR000408">
    <property type="entry name" value="Reg_chr_condens"/>
</dbReference>
<reference evidence="6" key="1">
    <citation type="submission" date="2022-10" db="EMBL/GenBank/DDBJ databases">
        <title>Tapping the CABI collections for fungal endophytes: first genome assemblies for Collariella, Neodidymelliopsis, Ascochyta clinopodiicola, Didymella pomorum, Didymosphaeria variabile, Neocosmospora piperis and Neocucurbitaria cava.</title>
        <authorList>
            <person name="Hill R."/>
        </authorList>
    </citation>
    <scope>NUCLEOTIDE SEQUENCE</scope>
    <source>
        <strain evidence="6">IMI 355082</strain>
    </source>
</reference>
<dbReference type="InterPro" id="IPR009091">
    <property type="entry name" value="RCC1/BLIP-II"/>
</dbReference>
<dbReference type="PRINTS" id="PR00633">
    <property type="entry name" value="RCCNDNSATION"/>
</dbReference>
<feature type="repeat" description="RCC1" evidence="3">
    <location>
        <begin position="384"/>
        <end position="440"/>
    </location>
</feature>
<organism evidence="6 7">
    <name type="scientific">Gnomoniopsis smithogilvyi</name>
    <dbReference type="NCBI Taxonomy" id="1191159"/>
    <lineage>
        <taxon>Eukaryota</taxon>
        <taxon>Fungi</taxon>
        <taxon>Dikarya</taxon>
        <taxon>Ascomycota</taxon>
        <taxon>Pezizomycotina</taxon>
        <taxon>Sordariomycetes</taxon>
        <taxon>Sordariomycetidae</taxon>
        <taxon>Diaporthales</taxon>
        <taxon>Gnomoniaceae</taxon>
        <taxon>Gnomoniopsis</taxon>
    </lineage>
</organism>
<dbReference type="PANTHER" id="PTHR45982">
    <property type="entry name" value="REGULATOR OF CHROMOSOME CONDENSATION"/>
    <property type="match status" value="1"/>
</dbReference>
<evidence type="ECO:0000313" key="6">
    <source>
        <dbReference type="EMBL" id="KAJ4386147.1"/>
    </source>
</evidence>
<evidence type="ECO:0000259" key="5">
    <source>
        <dbReference type="Pfam" id="PF25390"/>
    </source>
</evidence>
<dbReference type="PANTHER" id="PTHR45982:SF1">
    <property type="entry name" value="REGULATOR OF CHROMOSOME CONDENSATION"/>
    <property type="match status" value="1"/>
</dbReference>
<dbReference type="Pfam" id="PF25390">
    <property type="entry name" value="WD40_RLD"/>
    <property type="match status" value="1"/>
</dbReference>
<evidence type="ECO:0000256" key="4">
    <source>
        <dbReference type="SAM" id="MobiDB-lite"/>
    </source>
</evidence>
<dbReference type="OrthoDB" id="61110at2759"/>
<feature type="domain" description="RCC1-like" evidence="5">
    <location>
        <begin position="130"/>
        <end position="555"/>
    </location>
</feature>
<keyword evidence="1" id="KW-0344">Guanine-nucleotide releasing factor</keyword>
<dbReference type="PROSITE" id="PS00626">
    <property type="entry name" value="RCC1_2"/>
    <property type="match status" value="2"/>
</dbReference>
<accession>A0A9W8YJ76</accession>
<feature type="repeat" description="RCC1" evidence="3">
    <location>
        <begin position="129"/>
        <end position="187"/>
    </location>
</feature>
<evidence type="ECO:0000256" key="2">
    <source>
        <dbReference type="ARBA" id="ARBA00022737"/>
    </source>
</evidence>
<feature type="repeat" description="RCC1" evidence="3">
    <location>
        <begin position="328"/>
        <end position="383"/>
    </location>
</feature>
<feature type="repeat" description="RCC1" evidence="3">
    <location>
        <begin position="508"/>
        <end position="559"/>
    </location>
</feature>
<feature type="repeat" description="RCC1" evidence="3">
    <location>
        <begin position="271"/>
        <end position="327"/>
    </location>
</feature>
<feature type="compositionally biased region" description="Acidic residues" evidence="4">
    <location>
        <begin position="216"/>
        <end position="232"/>
    </location>
</feature>
<keyword evidence="2" id="KW-0677">Repeat</keyword>
<proteinExistence type="predicted"/>
<dbReference type="SUPFAM" id="SSF50985">
    <property type="entry name" value="RCC1/BLIP-II"/>
    <property type="match status" value="1"/>
</dbReference>
<dbReference type="Proteomes" id="UP001140453">
    <property type="component" value="Unassembled WGS sequence"/>
</dbReference>
<comment type="caution">
    <text evidence="6">The sequence shown here is derived from an EMBL/GenBank/DDBJ whole genome shotgun (WGS) entry which is preliminary data.</text>
</comment>
<feature type="region of interest" description="Disordered" evidence="4">
    <location>
        <begin position="202"/>
        <end position="245"/>
    </location>
</feature>
<sequence length="566" mass="60194">MAPRTTRARQTAKAAPVTNGASSATTASRKRKAADAEADIETKPVAAKRTKGQGFDVKELDDAIQDIDTAKTSKKAATSKAKATKPAAKRAAASTAFDIEPKSTLSDFKASPPDASSLPIINQAPTDVLTVFVFGTGDMSGDLGLGPKKKTAKLPTVIPELDGRKEGTYRVVQLACGGMHTVALTEDSKIVTWGGNDDGALGRDSAWEGGLRDMDAEQNGDDGASDESDDEALNPVESTPTHIPETSFPAGTRFTCVAAGDSCSFAVTATGLVYGWGTFADSEANKTFLVYKGETIEKQEKPMLIPGLKNIKTVVCGSNHALALDTSGRVWSWGVSEKLQVGRRLRPENDHKDNFYPGLLNLSRHGVKQLAAGPYHSLALDNLDRVYAWGMNNFGQAGYNKNAGADDAQLPNPLEIRSLSKKKIEVLAAGERQSAAVTADGRFLVWGTVGEWNGFKLTEEQIENPKLVFKTESGRPGIILQPLEVPGIGKAAYVACSATHTIFINQEGKAFASGYGEEGQLGNKEMEDNKVAQPVMRLDSFKLTWAGTGGQWSMVATHAAQTNGTA</sequence>
<dbReference type="InterPro" id="IPR058923">
    <property type="entry name" value="RCC1-like_dom"/>
</dbReference>
<dbReference type="EMBL" id="JAPEVB010000006">
    <property type="protein sequence ID" value="KAJ4386147.1"/>
    <property type="molecule type" value="Genomic_DNA"/>
</dbReference>
<evidence type="ECO:0000256" key="3">
    <source>
        <dbReference type="PROSITE-ProRule" id="PRU00235"/>
    </source>
</evidence>
<dbReference type="GO" id="GO:0005737">
    <property type="term" value="C:cytoplasm"/>
    <property type="evidence" value="ECO:0007669"/>
    <property type="project" value="TreeGrafter"/>
</dbReference>